<comment type="subcellular location">
    <subcellularLocation>
        <location evidence="1">Cell membrane</location>
        <topology evidence="1">Multi-pass membrane protein</topology>
    </subcellularLocation>
</comment>
<dbReference type="Proteomes" id="UP001290861">
    <property type="component" value="Unassembled WGS sequence"/>
</dbReference>
<keyword evidence="11" id="KW-1185">Reference proteome</keyword>
<evidence type="ECO:0000259" key="8">
    <source>
        <dbReference type="Pfam" id="PF03772"/>
    </source>
</evidence>
<keyword evidence="4 7" id="KW-1133">Transmembrane helix</keyword>
<feature type="transmembrane region" description="Helical" evidence="7">
    <location>
        <begin position="262"/>
        <end position="279"/>
    </location>
</feature>
<dbReference type="EMBL" id="JARVCO010000006">
    <property type="protein sequence ID" value="MDZ8117882.1"/>
    <property type="molecule type" value="Genomic_DNA"/>
</dbReference>
<evidence type="ECO:0000313" key="11">
    <source>
        <dbReference type="Proteomes" id="UP001290861"/>
    </source>
</evidence>
<dbReference type="InterPro" id="IPR000424">
    <property type="entry name" value="Primosome_PriB/ssb"/>
</dbReference>
<dbReference type="Pfam" id="PF13567">
    <property type="entry name" value="DUF4131"/>
    <property type="match status" value="1"/>
</dbReference>
<evidence type="ECO:0000256" key="4">
    <source>
        <dbReference type="ARBA" id="ARBA00022989"/>
    </source>
</evidence>
<evidence type="ECO:0000256" key="2">
    <source>
        <dbReference type="ARBA" id="ARBA00022475"/>
    </source>
</evidence>
<accession>A0ABU5MUI9</accession>
<feature type="transmembrane region" description="Helical" evidence="7">
    <location>
        <begin position="328"/>
        <end position="350"/>
    </location>
</feature>
<evidence type="ECO:0000256" key="7">
    <source>
        <dbReference type="SAM" id="Phobius"/>
    </source>
</evidence>
<feature type="transmembrane region" description="Helical" evidence="7">
    <location>
        <begin position="237"/>
        <end position="256"/>
    </location>
</feature>
<protein>
    <submittedName>
        <fullName evidence="10">ComEC/Rec2 family competence protein</fullName>
    </submittedName>
</protein>
<dbReference type="NCBIfam" id="TIGR00360">
    <property type="entry name" value="ComEC_N-term"/>
    <property type="match status" value="1"/>
</dbReference>
<feature type="domain" description="DUF4131" evidence="9">
    <location>
        <begin position="20"/>
        <end position="151"/>
    </location>
</feature>
<evidence type="ECO:0000256" key="3">
    <source>
        <dbReference type="ARBA" id="ARBA00022692"/>
    </source>
</evidence>
<organism evidence="10 11">
    <name type="scientific">Pontiella agarivorans</name>
    <dbReference type="NCBI Taxonomy" id="3038953"/>
    <lineage>
        <taxon>Bacteria</taxon>
        <taxon>Pseudomonadati</taxon>
        <taxon>Kiritimatiellota</taxon>
        <taxon>Kiritimatiellia</taxon>
        <taxon>Kiritimatiellales</taxon>
        <taxon>Pontiellaceae</taxon>
        <taxon>Pontiella</taxon>
    </lineage>
</organism>
<evidence type="ECO:0000256" key="5">
    <source>
        <dbReference type="ARBA" id="ARBA00023136"/>
    </source>
</evidence>
<gene>
    <name evidence="10" type="ORF">P9H32_04520</name>
</gene>
<feature type="domain" description="ComEC/Rec2-related protein" evidence="8">
    <location>
        <begin position="213"/>
        <end position="472"/>
    </location>
</feature>
<comment type="caution">
    <text evidence="10">The sequence shown here is derived from an EMBL/GenBank/DDBJ whole genome shotgun (WGS) entry which is preliminary data.</text>
</comment>
<dbReference type="PANTHER" id="PTHR30619:SF1">
    <property type="entry name" value="RECOMBINATION PROTEIN 2"/>
    <property type="match status" value="1"/>
</dbReference>
<evidence type="ECO:0000256" key="1">
    <source>
        <dbReference type="ARBA" id="ARBA00004651"/>
    </source>
</evidence>
<evidence type="ECO:0000259" key="9">
    <source>
        <dbReference type="Pfam" id="PF13567"/>
    </source>
</evidence>
<reference evidence="10 11" key="1">
    <citation type="journal article" date="2024" name="Appl. Environ. Microbiol.">
        <title>Pontiella agarivorans sp. nov., a novel marine anaerobic bacterium capable of degrading macroalgal polysaccharides and fixing nitrogen.</title>
        <authorList>
            <person name="Liu N."/>
            <person name="Kivenson V."/>
            <person name="Peng X."/>
            <person name="Cui Z."/>
            <person name="Lankiewicz T.S."/>
            <person name="Gosselin K.M."/>
            <person name="English C.J."/>
            <person name="Blair E.M."/>
            <person name="O'Malley M.A."/>
            <person name="Valentine D.L."/>
        </authorList>
    </citation>
    <scope>NUCLEOTIDE SEQUENCE [LARGE SCALE GENOMIC DNA]</scope>
    <source>
        <strain evidence="10 11">NLcol2</strain>
    </source>
</reference>
<dbReference type="PANTHER" id="PTHR30619">
    <property type="entry name" value="DNA INTERNALIZATION/COMPETENCE PROTEIN COMEC/REC2"/>
    <property type="match status" value="1"/>
</dbReference>
<keyword evidence="6" id="KW-0238">DNA-binding</keyword>
<feature type="transmembrane region" description="Helical" evidence="7">
    <location>
        <begin position="20"/>
        <end position="40"/>
    </location>
</feature>
<feature type="transmembrane region" description="Helical" evidence="7">
    <location>
        <begin position="457"/>
        <end position="475"/>
    </location>
</feature>
<dbReference type="PROSITE" id="PS50935">
    <property type="entry name" value="SSB"/>
    <property type="match status" value="1"/>
</dbReference>
<feature type="transmembrane region" description="Helical" evidence="7">
    <location>
        <begin position="427"/>
        <end position="445"/>
    </location>
</feature>
<keyword evidence="3 7" id="KW-0812">Transmembrane</keyword>
<keyword evidence="5 7" id="KW-0472">Membrane</keyword>
<dbReference type="InterPro" id="IPR052159">
    <property type="entry name" value="Competence_DNA_uptake"/>
</dbReference>
<feature type="transmembrane region" description="Helical" evidence="7">
    <location>
        <begin position="398"/>
        <end position="420"/>
    </location>
</feature>
<sequence>MVGIAMATAVGMLVSSTELLPLSFLFAAAALSVTSAFIFLRKSRALVFISIALTAALRFGLGHPDVAADSINRTALPDARSGVIGRIAGDPRFYAYDDGEEGSWSFPFQCLEYKVSNGWKTVSGQIDLQIHAAPAELLFEPGDRLRVSGWLAEKTFPGRNRLELDARAEDWERLEGGGFSMKKWGGALRDSLAPRLEQGMQELPVQLAVLKALVLGYREDMPRETLDMFKRTGSMHIFAISGLHVGIVGFLLALVLKMLGVPRGKFGLVLIPLLGLYVLSTGMKSSALRALLMAAVFLLAPLFKRRPDIPSSVAFAAVILLYFQPLEILSPGFIFSFAVVSFLVMAFAAVPQHWIQGPWIKTYVVSLGITSLAASTVAIPLGALFFGQFSPIAVCGNLIVVPLTFCIVLCGWLSIVLPLVSTVFNHAAVVFIDLLLGSVHVLDGIPGSSWPVDPPSVVAVLLWLGSLTALVTACTTRRQREVAIGCALCAVCLVLFGG</sequence>
<dbReference type="InterPro" id="IPR025405">
    <property type="entry name" value="DUF4131"/>
</dbReference>
<evidence type="ECO:0000256" key="6">
    <source>
        <dbReference type="PROSITE-ProRule" id="PRU00252"/>
    </source>
</evidence>
<keyword evidence="2" id="KW-1003">Cell membrane</keyword>
<name>A0ABU5MUI9_9BACT</name>
<proteinExistence type="predicted"/>
<dbReference type="Pfam" id="PF03772">
    <property type="entry name" value="Competence"/>
    <property type="match status" value="1"/>
</dbReference>
<evidence type="ECO:0000313" key="10">
    <source>
        <dbReference type="EMBL" id="MDZ8117882.1"/>
    </source>
</evidence>
<feature type="transmembrane region" description="Helical" evidence="7">
    <location>
        <begin position="362"/>
        <end position="386"/>
    </location>
</feature>
<dbReference type="InterPro" id="IPR004477">
    <property type="entry name" value="ComEC_N"/>
</dbReference>